<reference evidence="1 2" key="1">
    <citation type="submission" date="2012-12" db="EMBL/GenBank/DDBJ databases">
        <authorList>
            <person name="Sencilo A."/>
            <person name="Jacobs-Sera D."/>
            <person name="Russell D.A."/>
            <person name="Ko C."/>
            <person name="Atanasova N."/>
            <person name="Osterlund E."/>
            <person name="Oksanen H.M."/>
            <person name="Bamford D.H."/>
            <person name="Hatfull G.F."/>
            <person name="Roine E."/>
            <person name="Hendrix R.W."/>
        </authorList>
    </citation>
    <scope>NUCLEOTIDE SEQUENCE [LARGE SCALE GENOMIC DNA]</scope>
</reference>
<keyword evidence="2" id="KW-1185">Reference proteome</keyword>
<sequence length="72" mass="8339">MTDLTDDYNRIVASLEGRTLEDEWEDNPEPEKTELDGRVILDTNIEGQAWLWHSENPDANLTYVGETMELSR</sequence>
<dbReference type="GeneID" id="16194188"/>
<accession>R4TMU3</accession>
<dbReference type="KEGG" id="vg:16194188"/>
<name>R4TMU3_9CAUD</name>
<proteinExistence type="predicted"/>
<evidence type="ECO:0000313" key="2">
    <source>
        <dbReference type="Proteomes" id="UP000202786"/>
    </source>
</evidence>
<evidence type="ECO:0000313" key="1">
    <source>
        <dbReference type="EMBL" id="AGM11508.1"/>
    </source>
</evidence>
<organism evidence="1 2">
    <name type="scientific">Halogranum tailed virus 1</name>
    <dbReference type="NCBI Taxonomy" id="1273749"/>
    <lineage>
        <taxon>Viruses</taxon>
        <taxon>Duplodnaviria</taxon>
        <taxon>Heunggongvirae</taxon>
        <taxon>Uroviricota</taxon>
        <taxon>Caudoviricetes</taxon>
        <taxon>Thumleimavirales</taxon>
        <taxon>Halomagnusviridae</taxon>
        <taxon>Hagravirus</taxon>
        <taxon>Hagravirus capitaneum</taxon>
        <taxon>Hagravirus HGTV1</taxon>
    </lineage>
</organism>
<protein>
    <submittedName>
        <fullName evidence="1">Uncharacterized protein</fullName>
    </submittedName>
</protein>
<dbReference type="Proteomes" id="UP000202786">
    <property type="component" value="Segment"/>
</dbReference>
<dbReference type="RefSeq" id="YP_008059386.1">
    <property type="nucleotide sequence ID" value="NC_021328.1"/>
</dbReference>
<dbReference type="EMBL" id="KC292026">
    <property type="protein sequence ID" value="AGM11508.1"/>
    <property type="molecule type" value="Genomic_DNA"/>
</dbReference>
<gene>
    <name evidence="1" type="primary">211</name>
    <name evidence="1" type="ORF">HGTV1_211</name>
</gene>